<reference evidence="2" key="1">
    <citation type="submission" date="2021-09" db="EMBL/GenBank/DDBJ databases">
        <authorList>
            <person name="Martin H S."/>
        </authorList>
    </citation>
    <scope>NUCLEOTIDE SEQUENCE</scope>
</reference>
<protein>
    <submittedName>
        <fullName evidence="2">(African queen) hypothetical protein</fullName>
    </submittedName>
</protein>
<name>A0A8J2QFC8_9NEOP</name>
<proteinExistence type="predicted"/>
<dbReference type="OrthoDB" id="10030453at2759"/>
<organism evidence="2 3">
    <name type="scientific">Danaus chrysippus</name>
    <name type="common">African queen</name>
    <dbReference type="NCBI Taxonomy" id="151541"/>
    <lineage>
        <taxon>Eukaryota</taxon>
        <taxon>Metazoa</taxon>
        <taxon>Ecdysozoa</taxon>
        <taxon>Arthropoda</taxon>
        <taxon>Hexapoda</taxon>
        <taxon>Insecta</taxon>
        <taxon>Pterygota</taxon>
        <taxon>Neoptera</taxon>
        <taxon>Endopterygota</taxon>
        <taxon>Lepidoptera</taxon>
        <taxon>Glossata</taxon>
        <taxon>Ditrysia</taxon>
        <taxon>Papilionoidea</taxon>
        <taxon>Nymphalidae</taxon>
        <taxon>Danainae</taxon>
        <taxon>Danaini</taxon>
        <taxon>Danaina</taxon>
        <taxon>Danaus</taxon>
        <taxon>Anosia</taxon>
    </lineage>
</organism>
<dbReference type="GO" id="GO:0008285">
    <property type="term" value="P:negative regulation of cell population proliferation"/>
    <property type="evidence" value="ECO:0007669"/>
    <property type="project" value="TreeGrafter"/>
</dbReference>
<dbReference type="Proteomes" id="UP000789524">
    <property type="component" value="Unassembled WGS sequence"/>
</dbReference>
<evidence type="ECO:0000313" key="2">
    <source>
        <dbReference type="EMBL" id="CAG9561770.1"/>
    </source>
</evidence>
<gene>
    <name evidence="2" type="ORF">DCHRY22_LOCUS3220</name>
</gene>
<evidence type="ECO:0000256" key="1">
    <source>
        <dbReference type="SAM" id="MobiDB-lite"/>
    </source>
</evidence>
<dbReference type="GO" id="GO:0006357">
    <property type="term" value="P:regulation of transcription by RNA polymerase II"/>
    <property type="evidence" value="ECO:0007669"/>
    <property type="project" value="TreeGrafter"/>
</dbReference>
<dbReference type="PANTHER" id="PTHR17149:SF4">
    <property type="entry name" value="RH17958P"/>
    <property type="match status" value="1"/>
</dbReference>
<dbReference type="GO" id="GO:0005634">
    <property type="term" value="C:nucleus"/>
    <property type="evidence" value="ECO:0007669"/>
    <property type="project" value="TreeGrafter"/>
</dbReference>
<dbReference type="InterPro" id="IPR018792">
    <property type="entry name" value="NUPR1-like"/>
</dbReference>
<dbReference type="PANTHER" id="PTHR17149">
    <property type="entry name" value="NUCLEAR PROTEIN 1 AND 2"/>
    <property type="match status" value="1"/>
</dbReference>
<dbReference type="AlphaFoldDB" id="A0A8J2QFC8"/>
<dbReference type="GO" id="GO:0045786">
    <property type="term" value="P:negative regulation of cell cycle"/>
    <property type="evidence" value="ECO:0007669"/>
    <property type="project" value="TreeGrafter"/>
</dbReference>
<accession>A0A8J2QFC8</accession>
<evidence type="ECO:0000313" key="3">
    <source>
        <dbReference type="Proteomes" id="UP000789524"/>
    </source>
</evidence>
<feature type="region of interest" description="Disordered" evidence="1">
    <location>
        <begin position="25"/>
        <end position="47"/>
    </location>
</feature>
<sequence>MSEAFFDEYDYYNFEYDKHIFSSHSGKQRTKKEVSQHTNHFDPSGHSRKIVTKNADLMPNDLRTLWRIPEESTGRSSLRSVEQPRKFLLNHCFYYAHYNVRCRRSQTLRSPVRIHR</sequence>
<feature type="compositionally biased region" description="Basic and acidic residues" evidence="1">
    <location>
        <begin position="31"/>
        <end position="45"/>
    </location>
</feature>
<dbReference type="Pfam" id="PF10195">
    <property type="entry name" value="Phospho_p8"/>
    <property type="match status" value="1"/>
</dbReference>
<comment type="caution">
    <text evidence="2">The sequence shown here is derived from an EMBL/GenBank/DDBJ whole genome shotgun (WGS) entry which is preliminary data.</text>
</comment>
<keyword evidence="3" id="KW-1185">Reference proteome</keyword>
<dbReference type="EMBL" id="CAKASE010000047">
    <property type="protein sequence ID" value="CAG9561770.1"/>
    <property type="molecule type" value="Genomic_DNA"/>
</dbReference>